<dbReference type="PRINTS" id="PR01727">
    <property type="entry name" value="DNABINDINGHU"/>
</dbReference>
<evidence type="ECO:0000313" key="9">
    <source>
        <dbReference type="EMBL" id="SFU24007.1"/>
    </source>
</evidence>
<dbReference type="PANTHER" id="PTHR33175:SF2">
    <property type="entry name" value="INTEGRATION HOST FACTOR SUBUNIT ALPHA"/>
    <property type="match status" value="1"/>
</dbReference>
<dbReference type="EMBL" id="FPBH01000024">
    <property type="protein sequence ID" value="SFU24007.1"/>
    <property type="molecule type" value="Genomic_DNA"/>
</dbReference>
<dbReference type="Pfam" id="PF00216">
    <property type="entry name" value="Bac_DNA_binding"/>
    <property type="match status" value="1"/>
</dbReference>
<dbReference type="PROSITE" id="PS00045">
    <property type="entry name" value="HISTONE_LIKE"/>
    <property type="match status" value="1"/>
</dbReference>
<evidence type="ECO:0000256" key="3">
    <source>
        <dbReference type="ARBA" id="ARBA00022845"/>
    </source>
</evidence>
<keyword evidence="4" id="KW-0805">Transcription regulation</keyword>
<dbReference type="CDD" id="cd13835">
    <property type="entry name" value="IHF_A"/>
    <property type="match status" value="1"/>
</dbReference>
<evidence type="ECO:0000256" key="7">
    <source>
        <dbReference type="ARBA" id="ARBA00023172"/>
    </source>
</evidence>
<evidence type="ECO:0000256" key="4">
    <source>
        <dbReference type="ARBA" id="ARBA00023015"/>
    </source>
</evidence>
<reference evidence="9 10" key="1">
    <citation type="submission" date="2016-10" db="EMBL/GenBank/DDBJ databases">
        <authorList>
            <person name="de Groot N.N."/>
        </authorList>
    </citation>
    <scope>NUCLEOTIDE SEQUENCE [LARGE SCALE GENOMIC DNA]</scope>
    <source>
        <strain evidence="9 10">LMG 27731</strain>
    </source>
</reference>
<evidence type="ECO:0000256" key="1">
    <source>
        <dbReference type="ARBA" id="ARBA00010529"/>
    </source>
</evidence>
<dbReference type="GO" id="GO:0009893">
    <property type="term" value="P:positive regulation of metabolic process"/>
    <property type="evidence" value="ECO:0007669"/>
    <property type="project" value="UniProtKB-ARBA"/>
</dbReference>
<dbReference type="InterPro" id="IPR000119">
    <property type="entry name" value="Hist_DNA-bd"/>
</dbReference>
<evidence type="ECO:0000256" key="6">
    <source>
        <dbReference type="ARBA" id="ARBA00023163"/>
    </source>
</evidence>
<proteinExistence type="inferred from homology"/>
<dbReference type="Proteomes" id="UP000198844">
    <property type="component" value="Unassembled WGS sequence"/>
</dbReference>
<dbReference type="GO" id="GO:0030527">
    <property type="term" value="F:structural constituent of chromatin"/>
    <property type="evidence" value="ECO:0007669"/>
    <property type="project" value="InterPro"/>
</dbReference>
<dbReference type="NCBIfam" id="NF001401">
    <property type="entry name" value="PRK00285.1"/>
    <property type="match status" value="1"/>
</dbReference>
<evidence type="ECO:0000256" key="8">
    <source>
        <dbReference type="RuleBase" id="RU003939"/>
    </source>
</evidence>
<keyword evidence="3" id="KW-0810">Translation regulation</keyword>
<sequence length="106" mass="11738">MREIPTSHGSALTGEPAVTKNELAQLVHDRVGFSAREAKELVEAFFEVMCGALESGENVRLSGFGKFQLRDKRQRPGRNPKTGEMVLVAARRIVTFSASQRLRGRP</sequence>
<name>A0A1I7EJC2_9BURK</name>
<protein>
    <recommendedName>
        <fullName evidence="2">Integration host factor subunit alpha</fullName>
    </recommendedName>
</protein>
<evidence type="ECO:0000256" key="2">
    <source>
        <dbReference type="ARBA" id="ARBA00018329"/>
    </source>
</evidence>
<dbReference type="SUPFAM" id="SSF47729">
    <property type="entry name" value="IHF-like DNA-binding proteins"/>
    <property type="match status" value="1"/>
</dbReference>
<dbReference type="InterPro" id="IPR005684">
    <property type="entry name" value="IHF_alpha"/>
</dbReference>
<keyword evidence="5" id="KW-0238">DNA-binding</keyword>
<dbReference type="PANTHER" id="PTHR33175">
    <property type="entry name" value="DNA-BINDING PROTEIN HU"/>
    <property type="match status" value="1"/>
</dbReference>
<evidence type="ECO:0000313" key="10">
    <source>
        <dbReference type="Proteomes" id="UP000198844"/>
    </source>
</evidence>
<dbReference type="AlphaFoldDB" id="A0A1I7EJC2"/>
<dbReference type="Gene3D" id="4.10.520.10">
    <property type="entry name" value="IHF-like DNA-binding proteins"/>
    <property type="match status" value="1"/>
</dbReference>
<dbReference type="GO" id="GO:0006310">
    <property type="term" value="P:DNA recombination"/>
    <property type="evidence" value="ECO:0007669"/>
    <property type="project" value="UniProtKB-KW"/>
</dbReference>
<keyword evidence="6" id="KW-0804">Transcription</keyword>
<dbReference type="SMART" id="SM00411">
    <property type="entry name" value="BHL"/>
    <property type="match status" value="1"/>
</dbReference>
<dbReference type="OrthoDB" id="9797747at2"/>
<dbReference type="InterPro" id="IPR010992">
    <property type="entry name" value="IHF-like_DNA-bd_dom_sf"/>
</dbReference>
<gene>
    <name evidence="9" type="ORF">SAMN05192563_102477</name>
</gene>
<evidence type="ECO:0000256" key="5">
    <source>
        <dbReference type="ARBA" id="ARBA00023125"/>
    </source>
</evidence>
<accession>A0A1I7EJC2</accession>
<dbReference type="GO" id="GO:0006417">
    <property type="term" value="P:regulation of translation"/>
    <property type="evidence" value="ECO:0007669"/>
    <property type="project" value="UniProtKB-KW"/>
</dbReference>
<keyword evidence="7" id="KW-0233">DNA recombination</keyword>
<dbReference type="GO" id="GO:0006355">
    <property type="term" value="P:regulation of DNA-templated transcription"/>
    <property type="evidence" value="ECO:0007669"/>
    <property type="project" value="InterPro"/>
</dbReference>
<dbReference type="InterPro" id="IPR020816">
    <property type="entry name" value="Histone-like_DNA-bd_CS"/>
</dbReference>
<comment type="similarity">
    <text evidence="1 8">Belongs to the bacterial histone-like protein family.</text>
</comment>
<dbReference type="GO" id="GO:0003677">
    <property type="term" value="F:DNA binding"/>
    <property type="evidence" value="ECO:0007669"/>
    <property type="project" value="UniProtKB-KW"/>
</dbReference>
<organism evidence="9 10">
    <name type="scientific">Paraburkholderia aspalathi</name>
    <dbReference type="NCBI Taxonomy" id="1324617"/>
    <lineage>
        <taxon>Bacteria</taxon>
        <taxon>Pseudomonadati</taxon>
        <taxon>Pseudomonadota</taxon>
        <taxon>Betaproteobacteria</taxon>
        <taxon>Burkholderiales</taxon>
        <taxon>Burkholderiaceae</taxon>
        <taxon>Paraburkholderia</taxon>
    </lineage>
</organism>
<dbReference type="RefSeq" id="WP_093642293.1">
    <property type="nucleotide sequence ID" value="NZ_FPBH01000024.1"/>
</dbReference>
<dbReference type="GO" id="GO:0005829">
    <property type="term" value="C:cytosol"/>
    <property type="evidence" value="ECO:0007669"/>
    <property type="project" value="TreeGrafter"/>
</dbReference>